<evidence type="ECO:0000313" key="1">
    <source>
        <dbReference type="EMBL" id="SPF42083.1"/>
    </source>
</evidence>
<reference evidence="2" key="1">
    <citation type="submission" date="2018-02" db="EMBL/GenBank/DDBJ databases">
        <authorList>
            <person name="Hausmann B."/>
        </authorList>
    </citation>
    <scope>NUCLEOTIDE SEQUENCE [LARGE SCALE GENOMIC DNA]</scope>
    <source>
        <strain evidence="2">Peat soil MAG SbA1</strain>
    </source>
</reference>
<sequence>MRPAREAVRAGRARVKRELLAETNGSYITSELLIFCTCQPSAFSPAQAETPNPCHVERNSEESEAILTAESKHPYHDLNLATPSKIYRCISARIRGKEVVLTSPRSPAHPRR</sequence>
<dbReference type="AlphaFoldDB" id="A0A2U3KQX5"/>
<accession>A0A2U3KQX5</accession>
<dbReference type="Proteomes" id="UP000238701">
    <property type="component" value="Unassembled WGS sequence"/>
</dbReference>
<protein>
    <submittedName>
        <fullName evidence="1">Uncharacterized protein</fullName>
    </submittedName>
</protein>
<evidence type="ECO:0000313" key="2">
    <source>
        <dbReference type="Proteomes" id="UP000238701"/>
    </source>
</evidence>
<proteinExistence type="predicted"/>
<organism evidence="1 2">
    <name type="scientific">Candidatus Sulfotelmatobacter kueseliae</name>
    <dbReference type="NCBI Taxonomy" id="2042962"/>
    <lineage>
        <taxon>Bacteria</taxon>
        <taxon>Pseudomonadati</taxon>
        <taxon>Acidobacteriota</taxon>
        <taxon>Terriglobia</taxon>
        <taxon>Terriglobales</taxon>
        <taxon>Candidatus Korobacteraceae</taxon>
        <taxon>Candidatus Sulfotelmatobacter</taxon>
    </lineage>
</organism>
<dbReference type="EMBL" id="OMOD01000136">
    <property type="protein sequence ID" value="SPF42083.1"/>
    <property type="molecule type" value="Genomic_DNA"/>
</dbReference>
<name>A0A2U3KQX5_9BACT</name>
<gene>
    <name evidence="1" type="ORF">SBA1_420003</name>
</gene>